<dbReference type="Pfam" id="PF16254">
    <property type="entry name" value="DUF4910"/>
    <property type="match status" value="1"/>
</dbReference>
<evidence type="ECO:0000259" key="2">
    <source>
        <dbReference type="Pfam" id="PF16221"/>
    </source>
</evidence>
<reference evidence="4" key="1">
    <citation type="submission" date="2023-02" db="EMBL/GenBank/DDBJ databases">
        <title>The sequence of Aeromonas allosaccharophila K520.</title>
        <authorList>
            <person name="Luo X."/>
        </authorList>
    </citation>
    <scope>NUCLEOTIDE SEQUENCE</scope>
    <source>
        <strain evidence="4">K520</strain>
    </source>
</reference>
<dbReference type="Gene3D" id="3.50.30.90">
    <property type="match status" value="1"/>
</dbReference>
<dbReference type="SUPFAM" id="SSF53187">
    <property type="entry name" value="Zn-dependent exopeptidases"/>
    <property type="match status" value="1"/>
</dbReference>
<dbReference type="InterPro" id="IPR032610">
    <property type="entry name" value="DUF2172"/>
</dbReference>
<feature type="domain" description="UCP01524 winged helix-turn-helix" evidence="2">
    <location>
        <begin position="352"/>
        <end position="423"/>
    </location>
</feature>
<dbReference type="AlphaFoldDB" id="A0AAX3NSE2"/>
<feature type="domain" description="DUF2172" evidence="1">
    <location>
        <begin position="58"/>
        <end position="149"/>
    </location>
</feature>
<dbReference type="RefSeq" id="WP_139710498.1">
    <property type="nucleotide sequence ID" value="NZ_CAAKNO010000084.1"/>
</dbReference>
<proteinExistence type="predicted"/>
<protein>
    <submittedName>
        <fullName evidence="4">DUF4910 domain-containing protein</fullName>
    </submittedName>
</protein>
<organism evidence="4 5">
    <name type="scientific">Aeromonas allosaccharophila</name>
    <dbReference type="NCBI Taxonomy" id="656"/>
    <lineage>
        <taxon>Bacteria</taxon>
        <taxon>Pseudomonadati</taxon>
        <taxon>Pseudomonadota</taxon>
        <taxon>Gammaproteobacteria</taxon>
        <taxon>Aeromonadales</taxon>
        <taxon>Aeromonadaceae</taxon>
        <taxon>Aeromonas</taxon>
    </lineage>
</organism>
<accession>A0AAX3NSE2</accession>
<dbReference type="EMBL" id="CP118988">
    <property type="protein sequence ID" value="WED76596.1"/>
    <property type="molecule type" value="Genomic_DNA"/>
</dbReference>
<feature type="domain" description="DUF4910" evidence="3">
    <location>
        <begin position="7"/>
        <end position="347"/>
    </location>
</feature>
<evidence type="ECO:0000259" key="1">
    <source>
        <dbReference type="Pfam" id="PF09940"/>
    </source>
</evidence>
<dbReference type="Pfam" id="PF16221">
    <property type="entry name" value="HTH_47"/>
    <property type="match status" value="1"/>
</dbReference>
<evidence type="ECO:0000313" key="5">
    <source>
        <dbReference type="Proteomes" id="UP001213721"/>
    </source>
</evidence>
<dbReference type="InterPro" id="IPR012353">
    <property type="entry name" value="UCP015244"/>
</dbReference>
<dbReference type="PIRSF" id="PIRSF015244">
    <property type="entry name" value="UCP015244"/>
    <property type="match status" value="1"/>
</dbReference>
<dbReference type="InterPro" id="IPR032622">
    <property type="entry name" value="UCP01524_HTH"/>
</dbReference>
<evidence type="ECO:0000313" key="4">
    <source>
        <dbReference type="EMBL" id="WED76596.1"/>
    </source>
</evidence>
<gene>
    <name evidence="4" type="ORF">PYU98_22485</name>
</gene>
<dbReference type="InterPro" id="IPR036388">
    <property type="entry name" value="WH-like_DNA-bd_sf"/>
</dbReference>
<dbReference type="Gene3D" id="1.10.10.10">
    <property type="entry name" value="Winged helix-like DNA-binding domain superfamily/Winged helix DNA-binding domain"/>
    <property type="match status" value="1"/>
</dbReference>
<evidence type="ECO:0000259" key="3">
    <source>
        <dbReference type="Pfam" id="PF16254"/>
    </source>
</evidence>
<dbReference type="Proteomes" id="UP001213721">
    <property type="component" value="Chromosome"/>
</dbReference>
<dbReference type="Gene3D" id="3.40.630.10">
    <property type="entry name" value="Zn peptidases"/>
    <property type="match status" value="1"/>
</dbReference>
<dbReference type="InterPro" id="IPR032589">
    <property type="entry name" value="DUF4910"/>
</dbReference>
<dbReference type="Pfam" id="PF09940">
    <property type="entry name" value="DUF2172"/>
    <property type="match status" value="1"/>
</dbReference>
<sequence>MIGNFIHAFAKSLWHFNRSITGDGVRDTLKELTNIIPDLRIHEVASGERVFDWTIPEEWRVREAYIITPSGKKICDFRENNLHLVGYSIPVDKRMDLSELNTFLYSLPDQPNAIPYITSYYKKRWGFCISQNERMQLEEGEYHVVIDSELFNGWLTYGELLIRGQSDKEVFISTYICHPSMANNELSGISVAAYLAKWLGERQNNKYTYRFVFIPETIGSITYLSKNIITLKSNVFAGFNISCVGDNRCYSYLPSRNGKTISDIISLHVLKHIDENFKRYTWADRGSDERQYCAPGIDLPIASIMRTKYGEYAEYHTSLDDLEHVVTPEGLAGGYNALMKAIEAIENFTYPKVNVFCEPQLGKRGLYPTLSTKSSGHEVKVMMDLLTWSDGTRSLIDIADLCGVPVWEIYPIVTNLAEHNLLTLLDSPIYIGIDGLINNPQYSSKTNNIDEFSDVYI</sequence>
<name>A0AAX3NSE2_9GAMM</name>